<accession>I1YLI6</accession>
<evidence type="ECO:0000256" key="5">
    <source>
        <dbReference type="HAMAP-Rule" id="MF_02210"/>
    </source>
</evidence>
<feature type="active site" description="Proton donor" evidence="5">
    <location>
        <position position="116"/>
    </location>
</feature>
<proteinExistence type="inferred from homology"/>
<comment type="subcellular location">
    <subcellularLocation>
        <location evidence="5">Cytoplasm</location>
    </subcellularLocation>
</comment>
<protein>
    <recommendedName>
        <fullName evidence="5">[Ribosomal protein bS18]-alanine N-acetyltransferase</fullName>
        <ecNumber evidence="5">2.3.1.266</ecNumber>
    </recommendedName>
</protein>
<dbReference type="HAMAP" id="MF_02210">
    <property type="entry name" value="RimI"/>
    <property type="match status" value="1"/>
</dbReference>
<keyword evidence="4 5" id="KW-0012">Acyltransferase</keyword>
<comment type="caution">
    <text evidence="5">Lacks conserved residue(s) required for the propagation of feature annotation.</text>
</comment>
<reference evidence="7 8" key="1">
    <citation type="journal article" date="2012" name="J. Bacteriol.">
        <title>Complete genome sequences of Methylophaga sp. strain JAM1 and Methylophaga sp. strain JAM7.</title>
        <authorList>
            <person name="Villeneuve C."/>
            <person name="Martineau C."/>
            <person name="Mauffrey F."/>
            <person name="Villemur R."/>
        </authorList>
    </citation>
    <scope>NUCLEOTIDE SEQUENCE [LARGE SCALE GENOMIC DNA]</scope>
    <source>
        <strain evidence="7 8">JAM7</strain>
    </source>
</reference>
<dbReference type="InterPro" id="IPR000182">
    <property type="entry name" value="GNAT_dom"/>
</dbReference>
<dbReference type="EC" id="2.3.1.266" evidence="5"/>
<dbReference type="PATRIC" id="fig|754477.3.peg.2614"/>
<evidence type="ECO:0000256" key="1">
    <source>
        <dbReference type="ARBA" id="ARBA00005395"/>
    </source>
</evidence>
<feature type="binding site" evidence="5">
    <location>
        <position position="109"/>
    </location>
    <ligand>
        <name>acetyl-CoA</name>
        <dbReference type="ChEBI" id="CHEBI:57288"/>
    </ligand>
</feature>
<dbReference type="STRING" id="754477.Q7C_2658"/>
<dbReference type="InterPro" id="IPR006464">
    <property type="entry name" value="AcTrfase_RimI/Ard1"/>
</dbReference>
<gene>
    <name evidence="5" type="primary">rimI</name>
    <name evidence="7" type="ordered locus">Q7C_2658</name>
</gene>
<dbReference type="eggNOG" id="COG0456">
    <property type="taxonomic scope" value="Bacteria"/>
</dbReference>
<dbReference type="AlphaFoldDB" id="I1YLI6"/>
<keyword evidence="3 5" id="KW-0808">Transferase</keyword>
<feature type="domain" description="N-acetyltransferase" evidence="6">
    <location>
        <begin position="2"/>
        <end position="148"/>
    </location>
</feature>
<dbReference type="HOGENOM" id="CLU_013985_23_2_6"/>
<dbReference type="InterPro" id="IPR043690">
    <property type="entry name" value="RimI"/>
</dbReference>
<dbReference type="EMBL" id="CP003380">
    <property type="protein sequence ID" value="AFJ03779.1"/>
    <property type="molecule type" value="Genomic_DNA"/>
</dbReference>
<comment type="function">
    <text evidence="5">Acetylates the N-terminal alanine of ribosomal protein bS18.</text>
</comment>
<feature type="active site" description="Proton acceptor" evidence="5">
    <location>
        <position position="104"/>
    </location>
</feature>
<dbReference type="GO" id="GO:0008999">
    <property type="term" value="F:protein-N-terminal-alanine acetyltransferase activity"/>
    <property type="evidence" value="ECO:0007669"/>
    <property type="project" value="UniProtKB-UniRule"/>
</dbReference>
<comment type="similarity">
    <text evidence="1 5">Belongs to the acetyltransferase family. RimI subfamily.</text>
</comment>
<dbReference type="PANTHER" id="PTHR43420:SF51">
    <property type="entry name" value="PEPTIDYL-LYSINE N-ACETYLTRANSFERASE YIAC"/>
    <property type="match status" value="1"/>
</dbReference>
<name>I1YLI6_METFJ</name>
<dbReference type="InterPro" id="IPR050680">
    <property type="entry name" value="YpeA/RimI_acetyltransf"/>
</dbReference>
<dbReference type="SUPFAM" id="SSF55729">
    <property type="entry name" value="Acyl-CoA N-acyltransferases (Nat)"/>
    <property type="match status" value="1"/>
</dbReference>
<keyword evidence="8" id="KW-1185">Reference proteome</keyword>
<evidence type="ECO:0000256" key="4">
    <source>
        <dbReference type="ARBA" id="ARBA00023315"/>
    </source>
</evidence>
<dbReference type="NCBIfam" id="TIGR01575">
    <property type="entry name" value="rimI"/>
    <property type="match status" value="1"/>
</dbReference>
<evidence type="ECO:0000313" key="7">
    <source>
        <dbReference type="EMBL" id="AFJ03779.1"/>
    </source>
</evidence>
<dbReference type="Pfam" id="PF00583">
    <property type="entry name" value="Acetyltransf_1"/>
    <property type="match status" value="1"/>
</dbReference>
<dbReference type="OrthoDB" id="9796919at2"/>
<comment type="catalytic activity">
    <reaction evidence="5">
        <text>N-terminal L-alanyl-[ribosomal protein bS18] + acetyl-CoA = N-terminal N(alpha)-acetyl-L-alanyl-[ribosomal protein bS18] + CoA + H(+)</text>
        <dbReference type="Rhea" id="RHEA:43756"/>
        <dbReference type="Rhea" id="RHEA-COMP:10676"/>
        <dbReference type="Rhea" id="RHEA-COMP:10677"/>
        <dbReference type="ChEBI" id="CHEBI:15378"/>
        <dbReference type="ChEBI" id="CHEBI:57287"/>
        <dbReference type="ChEBI" id="CHEBI:57288"/>
        <dbReference type="ChEBI" id="CHEBI:64718"/>
        <dbReference type="ChEBI" id="CHEBI:83683"/>
        <dbReference type="EC" id="2.3.1.266"/>
    </reaction>
</comment>
<evidence type="ECO:0000256" key="3">
    <source>
        <dbReference type="ARBA" id="ARBA00022679"/>
    </source>
</evidence>
<dbReference type="CDD" id="cd04301">
    <property type="entry name" value="NAT_SF"/>
    <property type="match status" value="1"/>
</dbReference>
<evidence type="ECO:0000259" key="6">
    <source>
        <dbReference type="PROSITE" id="PS51186"/>
    </source>
</evidence>
<evidence type="ECO:0000256" key="2">
    <source>
        <dbReference type="ARBA" id="ARBA00022490"/>
    </source>
</evidence>
<organism evidence="7 8">
    <name type="scientific">Methylophaga frappieri (strain ATCC BAA-2434 / DSM 25690 / JAM7)</name>
    <dbReference type="NCBI Taxonomy" id="754477"/>
    <lineage>
        <taxon>Bacteria</taxon>
        <taxon>Pseudomonadati</taxon>
        <taxon>Pseudomonadota</taxon>
        <taxon>Gammaproteobacteria</taxon>
        <taxon>Thiotrichales</taxon>
        <taxon>Piscirickettsiaceae</taxon>
        <taxon>Methylophaga</taxon>
    </lineage>
</organism>
<dbReference type="InterPro" id="IPR016181">
    <property type="entry name" value="Acyl_CoA_acyltransferase"/>
</dbReference>
<dbReference type="PANTHER" id="PTHR43420">
    <property type="entry name" value="ACETYLTRANSFERASE"/>
    <property type="match status" value="1"/>
</dbReference>
<dbReference type="GO" id="GO:0005737">
    <property type="term" value="C:cytoplasm"/>
    <property type="evidence" value="ECO:0007669"/>
    <property type="project" value="UniProtKB-SubCell"/>
</dbReference>
<dbReference type="PROSITE" id="PS51186">
    <property type="entry name" value="GNAT"/>
    <property type="match status" value="1"/>
</dbReference>
<sequence length="157" mass="17647">MAESRQVMLNTDLPAVIAIEQAANQFPWSAQNFRDCLQSGYQNYVWRQRAQIVGFSITQTVLDELHILNICVSPAHQGNGIGRCLLEAIIAQAAEQSATLIVLEVRASNQRAQQLYFSCGFNEMATRRNYYPTQHGREDALLLGLSLSLREEGWFNG</sequence>
<keyword evidence="2 5" id="KW-0963">Cytoplasm</keyword>
<dbReference type="KEGG" id="mec:Q7C_2658"/>
<dbReference type="RefSeq" id="WP_014705197.1">
    <property type="nucleotide sequence ID" value="NC_017856.1"/>
</dbReference>
<dbReference type="Gene3D" id="3.40.630.30">
    <property type="match status" value="1"/>
</dbReference>
<evidence type="ECO:0000313" key="8">
    <source>
        <dbReference type="Proteomes" id="UP000009145"/>
    </source>
</evidence>
<dbReference type="Proteomes" id="UP000009145">
    <property type="component" value="Chromosome"/>
</dbReference>